<protein>
    <submittedName>
        <fullName evidence="1">Unannotated protein</fullName>
    </submittedName>
</protein>
<proteinExistence type="predicted"/>
<organism evidence="1">
    <name type="scientific">freshwater metagenome</name>
    <dbReference type="NCBI Taxonomy" id="449393"/>
    <lineage>
        <taxon>unclassified sequences</taxon>
        <taxon>metagenomes</taxon>
        <taxon>ecological metagenomes</taxon>
    </lineage>
</organism>
<gene>
    <name evidence="1" type="ORF">UFOPK3967_02911</name>
</gene>
<evidence type="ECO:0000313" key="1">
    <source>
        <dbReference type="EMBL" id="CAB5023596.1"/>
    </source>
</evidence>
<dbReference type="EMBL" id="CAFBOS010000266">
    <property type="protein sequence ID" value="CAB5023596.1"/>
    <property type="molecule type" value="Genomic_DNA"/>
</dbReference>
<dbReference type="AlphaFoldDB" id="A0A6J7R327"/>
<reference evidence="1" key="1">
    <citation type="submission" date="2020-05" db="EMBL/GenBank/DDBJ databases">
        <authorList>
            <person name="Chiriac C."/>
            <person name="Salcher M."/>
            <person name="Ghai R."/>
            <person name="Kavagutti S V."/>
        </authorList>
    </citation>
    <scope>NUCLEOTIDE SEQUENCE</scope>
</reference>
<name>A0A6J7R327_9ZZZZ</name>
<sequence length="39" mass="4277">MSTDITWDPFDVEIDTKGCSSAHGTIRELMGPIPWAAAR</sequence>
<accession>A0A6J7R327</accession>